<comment type="caution">
    <text evidence="15">The sequence shown here is derived from an EMBL/GenBank/DDBJ whole genome shotgun (WGS) entry which is preliminary data.</text>
</comment>
<evidence type="ECO:0000256" key="11">
    <source>
        <dbReference type="ARBA" id="ARBA00037847"/>
    </source>
</evidence>
<evidence type="ECO:0000256" key="6">
    <source>
        <dbReference type="ARBA" id="ARBA00023065"/>
    </source>
</evidence>
<evidence type="ECO:0000256" key="7">
    <source>
        <dbReference type="ARBA" id="ARBA00023136"/>
    </source>
</evidence>
<dbReference type="Pfam" id="PF00430">
    <property type="entry name" value="ATP-synt_B"/>
    <property type="match status" value="1"/>
</dbReference>
<evidence type="ECO:0000256" key="9">
    <source>
        <dbReference type="ARBA" id="ARBA00025198"/>
    </source>
</evidence>
<keyword evidence="2 12" id="KW-0138">CF(0)</keyword>
<keyword evidence="12" id="KW-1003">Cell membrane</keyword>
<dbReference type="GO" id="GO:0012505">
    <property type="term" value="C:endomembrane system"/>
    <property type="evidence" value="ECO:0007669"/>
    <property type="project" value="UniProtKB-SubCell"/>
</dbReference>
<evidence type="ECO:0000256" key="13">
    <source>
        <dbReference type="RuleBase" id="RU003848"/>
    </source>
</evidence>
<organism evidence="15 16">
    <name type="scientific">Sulfurimonas crateris</name>
    <dbReference type="NCBI Taxonomy" id="2574727"/>
    <lineage>
        <taxon>Bacteria</taxon>
        <taxon>Pseudomonadati</taxon>
        <taxon>Campylobacterota</taxon>
        <taxon>Epsilonproteobacteria</taxon>
        <taxon>Campylobacterales</taxon>
        <taxon>Sulfurimonadaceae</taxon>
        <taxon>Sulfurimonas</taxon>
    </lineage>
</organism>
<dbReference type="AlphaFoldDB" id="A0A4U2Z5X8"/>
<feature type="signal peptide" evidence="14">
    <location>
        <begin position="1"/>
        <end position="17"/>
    </location>
</feature>
<accession>A0A4U2Z5X8</accession>
<evidence type="ECO:0000256" key="8">
    <source>
        <dbReference type="ARBA" id="ARBA00023310"/>
    </source>
</evidence>
<keyword evidence="4 12" id="KW-0375">Hydrogen ion transport</keyword>
<dbReference type="EMBL" id="SZPX01000004">
    <property type="protein sequence ID" value="TKI69716.1"/>
    <property type="molecule type" value="Genomic_DNA"/>
</dbReference>
<keyword evidence="6 12" id="KW-0406">Ion transport</keyword>
<evidence type="ECO:0000256" key="5">
    <source>
        <dbReference type="ARBA" id="ARBA00022989"/>
    </source>
</evidence>
<evidence type="ECO:0000256" key="4">
    <source>
        <dbReference type="ARBA" id="ARBA00022781"/>
    </source>
</evidence>
<evidence type="ECO:0000256" key="12">
    <source>
        <dbReference type="HAMAP-Rule" id="MF_01398"/>
    </source>
</evidence>
<name>A0A4U2Z5X8_9BACT</name>
<keyword evidence="5 12" id="KW-1133">Transmembrane helix</keyword>
<evidence type="ECO:0000256" key="10">
    <source>
        <dbReference type="ARBA" id="ARBA00025614"/>
    </source>
</evidence>
<dbReference type="Proteomes" id="UP000309561">
    <property type="component" value="Unassembled WGS sequence"/>
</dbReference>
<evidence type="ECO:0000313" key="15">
    <source>
        <dbReference type="EMBL" id="TKI69716.1"/>
    </source>
</evidence>
<keyword evidence="3 12" id="KW-0812">Transmembrane</keyword>
<dbReference type="GO" id="GO:0005886">
    <property type="term" value="C:plasma membrane"/>
    <property type="evidence" value="ECO:0007669"/>
    <property type="project" value="UniProtKB-SubCell"/>
</dbReference>
<evidence type="ECO:0000256" key="1">
    <source>
        <dbReference type="ARBA" id="ARBA00022448"/>
    </source>
</evidence>
<keyword evidence="7 12" id="KW-0472">Membrane</keyword>
<comment type="subcellular location">
    <subcellularLocation>
        <location evidence="12">Cell membrane</location>
        <topology evidence="12">Single-pass membrane protein</topology>
    </subcellularLocation>
    <subcellularLocation>
        <location evidence="11">Endomembrane system</location>
        <topology evidence="11">Single-pass membrane protein</topology>
    </subcellularLocation>
</comment>
<evidence type="ECO:0000313" key="16">
    <source>
        <dbReference type="Proteomes" id="UP000309561"/>
    </source>
</evidence>
<evidence type="ECO:0000256" key="14">
    <source>
        <dbReference type="SAM" id="SignalP"/>
    </source>
</evidence>
<comment type="function">
    <text evidence="10">Component of the F(0) channel, it forms part of the peripheral stalk, linking F(1) to F(0). The b'-subunit is a diverged and duplicated form of b found in plants and photosynthetic bacteria.</text>
</comment>
<keyword evidence="14" id="KW-0732">Signal</keyword>
<sequence>MSRVLVFMLMISTFAFASSGNAESAGTDIVQRTVNFILFAGLIWYLVAEPVKNYFASRSQSIADEMKKVQEKLRETAALKKDALAKIAAAEKFAQDLAVSSKKENKVVNDNIMAQCDADIEIIAKQQAVLIDFEQRKMVRSVVEDTLKEVLAQSDDSFDKEAMANVILKKVA</sequence>
<keyword evidence="16" id="KW-1185">Reference proteome</keyword>
<dbReference type="RefSeq" id="WP_137013536.1">
    <property type="nucleotide sequence ID" value="NZ_SZPX01000004.1"/>
</dbReference>
<dbReference type="HAMAP" id="MF_01398">
    <property type="entry name" value="ATP_synth_b_bprime"/>
    <property type="match status" value="1"/>
</dbReference>
<keyword evidence="1 12" id="KW-0813">Transport</keyword>
<reference evidence="15 16" key="1">
    <citation type="submission" date="2019-04" db="EMBL/GenBank/DDBJ databases">
        <title>Sulfurimonas crateris sp. nov. a facultative anaerobic sulfur-oxidizing chemolithautotrophic bacterium isolated from a terrestrial mud vulcano.</title>
        <authorList>
            <person name="Ratnikova N.M."/>
            <person name="Slobodkin A.I."/>
            <person name="Merkel A.Y."/>
            <person name="Novikov A."/>
            <person name="Bonch-Osmolovskaya E.A."/>
            <person name="Slobodkina G.B."/>
        </authorList>
    </citation>
    <scope>NUCLEOTIDE SEQUENCE [LARGE SCALE GENOMIC DNA]</scope>
    <source>
        <strain evidence="15 16">SN118</strain>
    </source>
</reference>
<dbReference type="OrthoDB" id="5373033at2"/>
<comment type="subunit">
    <text evidence="12">F-type ATPases have 2 components, F(1) - the catalytic core - and F(0) - the membrane proton channel. F(1) has five subunits: alpha(3), beta(3), gamma(1), delta(1), epsilon(1). F(0) has three main subunits: a(1), b(2) and c(10-14). The alpha and beta chains form an alternating ring which encloses part of the gamma chain. F(1) is attached to F(0) by a central stalk formed by the gamma and epsilon chains, while a peripheral stalk is formed by the delta and b chains.</text>
</comment>
<gene>
    <name evidence="12" type="primary">atpF</name>
    <name evidence="15" type="ORF">FCU45_06565</name>
</gene>
<feature type="chain" id="PRO_5020494703" description="ATP synthase subunit b" evidence="14">
    <location>
        <begin position="18"/>
        <end position="172"/>
    </location>
</feature>
<protein>
    <recommendedName>
        <fullName evidence="12">ATP synthase subunit b</fullName>
    </recommendedName>
    <alternativeName>
        <fullName evidence="12">ATP synthase F(0) sector subunit b</fullName>
    </alternativeName>
    <alternativeName>
        <fullName evidence="12">ATPase subunit I</fullName>
    </alternativeName>
    <alternativeName>
        <fullName evidence="12">F-type ATPase subunit b</fullName>
        <shortName evidence="12">F-ATPase subunit b</shortName>
    </alternativeName>
</protein>
<dbReference type="GO" id="GO:0045259">
    <property type="term" value="C:proton-transporting ATP synthase complex"/>
    <property type="evidence" value="ECO:0007669"/>
    <property type="project" value="UniProtKB-KW"/>
</dbReference>
<evidence type="ECO:0000256" key="3">
    <source>
        <dbReference type="ARBA" id="ARBA00022692"/>
    </source>
</evidence>
<dbReference type="InterPro" id="IPR002146">
    <property type="entry name" value="ATP_synth_b/b'su_bac/chlpt"/>
</dbReference>
<evidence type="ECO:0000256" key="2">
    <source>
        <dbReference type="ARBA" id="ARBA00022547"/>
    </source>
</evidence>
<proteinExistence type="inferred from homology"/>
<dbReference type="GO" id="GO:0046933">
    <property type="term" value="F:proton-transporting ATP synthase activity, rotational mechanism"/>
    <property type="evidence" value="ECO:0007669"/>
    <property type="project" value="UniProtKB-UniRule"/>
</dbReference>
<comment type="similarity">
    <text evidence="12 13">Belongs to the ATPase B chain family.</text>
</comment>
<comment type="function">
    <text evidence="9 12">F(1)F(0) ATP synthase produces ATP from ADP in the presence of a proton or sodium gradient. F-type ATPases consist of two structural domains, F(1) containing the extramembraneous catalytic core and F(0) containing the membrane proton channel, linked together by a central stalk and a peripheral stalk. During catalysis, ATP synthesis in the catalytic domain of F(1) is coupled via a rotary mechanism of the central stalk subunits to proton translocation.</text>
</comment>
<dbReference type="NCBIfam" id="NF006292">
    <property type="entry name" value="PRK08475.1"/>
    <property type="match status" value="1"/>
</dbReference>
<keyword evidence="8 12" id="KW-0066">ATP synthesis</keyword>
<dbReference type="CDD" id="cd06503">
    <property type="entry name" value="ATP-synt_Fo_b"/>
    <property type="match status" value="1"/>
</dbReference>